<evidence type="ECO:0000313" key="11">
    <source>
        <dbReference type="EMBL" id="KIN01724.1"/>
    </source>
</evidence>
<dbReference type="PROSITE" id="PS01182">
    <property type="entry name" value="GLYCOSYL_HYDROL_F35"/>
    <property type="match status" value="1"/>
</dbReference>
<evidence type="ECO:0000259" key="9">
    <source>
        <dbReference type="Pfam" id="PF21317"/>
    </source>
</evidence>
<dbReference type="AlphaFoldDB" id="A0A0C3CRU5"/>
<dbReference type="InterPro" id="IPR017853">
    <property type="entry name" value="GH"/>
</dbReference>
<dbReference type="InterPro" id="IPR001944">
    <property type="entry name" value="Glycoside_Hdrlase_35"/>
</dbReference>
<dbReference type="Gene3D" id="2.60.120.260">
    <property type="entry name" value="Galactose-binding domain-like"/>
    <property type="match status" value="2"/>
</dbReference>
<dbReference type="Pfam" id="PF21317">
    <property type="entry name" value="BetaGal_ABD_1"/>
    <property type="match status" value="1"/>
</dbReference>
<keyword evidence="7" id="KW-0732">Signal</keyword>
<dbReference type="InterPro" id="IPR019801">
    <property type="entry name" value="Glyco_hydro_35_CS"/>
</dbReference>
<dbReference type="Proteomes" id="UP000054321">
    <property type="component" value="Unassembled WGS sequence"/>
</dbReference>
<proteinExistence type="inferred from homology"/>
<evidence type="ECO:0000256" key="7">
    <source>
        <dbReference type="SAM" id="SignalP"/>
    </source>
</evidence>
<dbReference type="Pfam" id="PF21467">
    <property type="entry name" value="BetaGal_gal-bd"/>
    <property type="match status" value="1"/>
</dbReference>
<feature type="signal peptide" evidence="7">
    <location>
        <begin position="1"/>
        <end position="21"/>
    </location>
</feature>
<feature type="domain" description="Glycoside hydrolase 35 catalytic" evidence="8">
    <location>
        <begin position="109"/>
        <end position="325"/>
    </location>
</feature>
<accession>A0A0C3CRU5</accession>
<reference evidence="11 12" key="1">
    <citation type="submission" date="2014-04" db="EMBL/GenBank/DDBJ databases">
        <authorList>
            <consortium name="DOE Joint Genome Institute"/>
            <person name="Kuo A."/>
            <person name="Martino E."/>
            <person name="Perotto S."/>
            <person name="Kohler A."/>
            <person name="Nagy L.G."/>
            <person name="Floudas D."/>
            <person name="Copeland A."/>
            <person name="Barry K.W."/>
            <person name="Cichocki N."/>
            <person name="Veneault-Fourrey C."/>
            <person name="LaButti K."/>
            <person name="Lindquist E.A."/>
            <person name="Lipzen A."/>
            <person name="Lundell T."/>
            <person name="Morin E."/>
            <person name="Murat C."/>
            <person name="Sun H."/>
            <person name="Tunlid A."/>
            <person name="Henrissat B."/>
            <person name="Grigoriev I.V."/>
            <person name="Hibbett D.S."/>
            <person name="Martin F."/>
            <person name="Nordberg H.P."/>
            <person name="Cantor M.N."/>
            <person name="Hua S.X."/>
        </authorList>
    </citation>
    <scope>NUCLEOTIDE SEQUENCE [LARGE SCALE GENOMIC DNA]</scope>
    <source>
        <strain evidence="11 12">Zn</strain>
    </source>
</reference>
<organism evidence="11 12">
    <name type="scientific">Oidiodendron maius (strain Zn)</name>
    <dbReference type="NCBI Taxonomy" id="913774"/>
    <lineage>
        <taxon>Eukaryota</taxon>
        <taxon>Fungi</taxon>
        <taxon>Dikarya</taxon>
        <taxon>Ascomycota</taxon>
        <taxon>Pezizomycotina</taxon>
        <taxon>Leotiomycetes</taxon>
        <taxon>Leotiomycetes incertae sedis</taxon>
        <taxon>Myxotrichaceae</taxon>
        <taxon>Oidiodendron</taxon>
    </lineage>
</organism>
<gene>
    <name evidence="11" type="ORF">OIDMADRAFT_161178</name>
</gene>
<evidence type="ECO:0000256" key="3">
    <source>
        <dbReference type="ARBA" id="ARBA00023295"/>
    </source>
</evidence>
<evidence type="ECO:0000259" key="10">
    <source>
        <dbReference type="Pfam" id="PF21467"/>
    </source>
</evidence>
<dbReference type="InterPro" id="IPR026283">
    <property type="entry name" value="B-gal_1-like"/>
</dbReference>
<feature type="chain" id="PRO_5002173334" description="Beta-galactosidase" evidence="7">
    <location>
        <begin position="22"/>
        <end position="593"/>
    </location>
</feature>
<keyword evidence="2 5" id="KW-0378">Hydrolase</keyword>
<dbReference type="Gene3D" id="3.20.20.80">
    <property type="entry name" value="Glycosidases"/>
    <property type="match status" value="2"/>
</dbReference>
<evidence type="ECO:0000256" key="5">
    <source>
        <dbReference type="RuleBase" id="RU000675"/>
    </source>
</evidence>
<evidence type="ECO:0000256" key="4">
    <source>
        <dbReference type="PIRSR" id="PIRSR006336-1"/>
    </source>
</evidence>
<comment type="catalytic activity">
    <reaction evidence="5">
        <text>Hydrolysis of terminal non-reducing beta-D-galactose residues in beta-D-galactosides.</text>
        <dbReference type="EC" id="3.2.1.23"/>
    </reaction>
</comment>
<dbReference type="SUPFAM" id="SSF51445">
    <property type="entry name" value="(Trans)glycosidases"/>
    <property type="match status" value="1"/>
</dbReference>
<dbReference type="PANTHER" id="PTHR23421">
    <property type="entry name" value="BETA-GALACTOSIDASE RELATED"/>
    <property type="match status" value="1"/>
</dbReference>
<dbReference type="InterPro" id="IPR048912">
    <property type="entry name" value="BetaGal1-like_ABD1"/>
</dbReference>
<protein>
    <recommendedName>
        <fullName evidence="5">Beta-galactosidase</fullName>
        <ecNumber evidence="5">3.2.1.23</ecNumber>
    </recommendedName>
</protein>
<keyword evidence="3 5" id="KW-0326">Glycosidase</keyword>
<feature type="active site" description="Nucleophile" evidence="4">
    <location>
        <position position="229"/>
    </location>
</feature>
<dbReference type="InterPro" id="IPR048913">
    <property type="entry name" value="BetaGal_gal-bd"/>
</dbReference>
<dbReference type="Pfam" id="PF01301">
    <property type="entry name" value="Glyco_hydro_35"/>
    <property type="match status" value="2"/>
</dbReference>
<feature type="active site" description="Proton donor" evidence="4">
    <location>
        <position position="153"/>
    </location>
</feature>
<evidence type="ECO:0000256" key="2">
    <source>
        <dbReference type="ARBA" id="ARBA00022801"/>
    </source>
</evidence>
<dbReference type="GO" id="GO:0005975">
    <property type="term" value="P:carbohydrate metabolic process"/>
    <property type="evidence" value="ECO:0007669"/>
    <property type="project" value="InterPro"/>
</dbReference>
<dbReference type="STRING" id="913774.A0A0C3CRU5"/>
<feature type="domain" description="Beta-galactosidase 1-like first all-beta" evidence="9">
    <location>
        <begin position="367"/>
        <end position="478"/>
    </location>
</feature>
<dbReference type="HOGENOM" id="CLU_007853_7_2_1"/>
<evidence type="ECO:0000256" key="1">
    <source>
        <dbReference type="ARBA" id="ARBA00009809"/>
    </source>
</evidence>
<name>A0A0C3CRU5_OIDMZ</name>
<dbReference type="EC" id="3.2.1.23" evidence="5"/>
<comment type="similarity">
    <text evidence="1 6">Belongs to the glycosyl hydrolase 35 family.</text>
</comment>
<dbReference type="SUPFAM" id="SSF49785">
    <property type="entry name" value="Galactose-binding domain-like"/>
    <property type="match status" value="1"/>
</dbReference>
<dbReference type="InParanoid" id="A0A0C3CRU5"/>
<dbReference type="EMBL" id="KN832875">
    <property type="protein sequence ID" value="KIN01724.1"/>
    <property type="molecule type" value="Genomic_DNA"/>
</dbReference>
<dbReference type="GO" id="GO:0004565">
    <property type="term" value="F:beta-galactosidase activity"/>
    <property type="evidence" value="ECO:0007669"/>
    <property type="project" value="UniProtKB-EC"/>
</dbReference>
<evidence type="ECO:0000313" key="12">
    <source>
        <dbReference type="Proteomes" id="UP000054321"/>
    </source>
</evidence>
<dbReference type="InterPro" id="IPR008979">
    <property type="entry name" value="Galactose-bd-like_sf"/>
</dbReference>
<evidence type="ECO:0000256" key="6">
    <source>
        <dbReference type="RuleBase" id="RU003679"/>
    </source>
</evidence>
<evidence type="ECO:0000259" key="8">
    <source>
        <dbReference type="Pfam" id="PF01301"/>
    </source>
</evidence>
<keyword evidence="12" id="KW-1185">Reference proteome</keyword>
<feature type="domain" description="Beta-galactosidase galactose-binding" evidence="10">
    <location>
        <begin position="501"/>
        <end position="558"/>
    </location>
</feature>
<reference evidence="12" key="2">
    <citation type="submission" date="2015-01" db="EMBL/GenBank/DDBJ databases">
        <title>Evolutionary Origins and Diversification of the Mycorrhizal Mutualists.</title>
        <authorList>
            <consortium name="DOE Joint Genome Institute"/>
            <consortium name="Mycorrhizal Genomics Consortium"/>
            <person name="Kohler A."/>
            <person name="Kuo A."/>
            <person name="Nagy L.G."/>
            <person name="Floudas D."/>
            <person name="Copeland A."/>
            <person name="Barry K.W."/>
            <person name="Cichocki N."/>
            <person name="Veneault-Fourrey C."/>
            <person name="LaButti K."/>
            <person name="Lindquist E.A."/>
            <person name="Lipzen A."/>
            <person name="Lundell T."/>
            <person name="Morin E."/>
            <person name="Murat C."/>
            <person name="Riley R."/>
            <person name="Ohm R."/>
            <person name="Sun H."/>
            <person name="Tunlid A."/>
            <person name="Henrissat B."/>
            <person name="Grigoriev I.V."/>
            <person name="Hibbett D.S."/>
            <person name="Martin F."/>
        </authorList>
    </citation>
    <scope>NUCLEOTIDE SEQUENCE [LARGE SCALE GENOMIC DNA]</scope>
    <source>
        <strain evidence="12">Zn</strain>
    </source>
</reference>
<sequence length="593" mass="64538">MRCSQLSPALAVLAAAAPSLATYSFGYSGSDFLLNGEVYQMIGGQMDPQRVPYQLWDDRMAMARAMGLNTIFSYLYWDQIEPSKGQWSTDGNNDIAGWVQTAEQHGLHNMTVRSNNPQFLDAAKSYLQFLGSWLEPYFASNGGPILMAQVENEYGFYGDDHAYTRALADILGDTFPTVTLYTNDGSSQGALGAGSIPGILAETDGGIDGFAGRDAWIAPSSVGPYLDGEYYITWLDQWGVGNTHQDDSGNTAKIRSIQSDFNTVLKNGSSFSIYMFHGGTNWGFQNGADFGNAYEPVTTSYDYGAPLDESGRPNDIYHAVRQTIMSYVDGIPDIPSKPAMVGTASITMSPYMALFDQLPEPTFAQSPINMEELGQSTGFILYRYTAQRTITGSLKLGDGPRDRAMIYVNNQRVGIIDAMYQNPQVVNLTLKADDQLDIFIENLGRINFGGLIPDQRKGIVGNVSIGGTVINGFNHYNIPCDSPFNVFGAAALPSVSASHSPVWYGGSFNMGSDNPSDTYLSLPGWIKGVVYVNGYNLGRYWTIGPQQSLYVPGVYLKNNNVVTVLNLEPTGKEGPIQGVATRTWGNNPDPDAP</sequence>
<dbReference type="OrthoDB" id="1657402at2759"/>
<feature type="domain" description="Glycoside hydrolase 35 catalytic" evidence="8">
    <location>
        <begin position="32"/>
        <end position="108"/>
    </location>
</feature>
<dbReference type="PRINTS" id="PR00742">
    <property type="entry name" value="GLHYDRLASE35"/>
</dbReference>
<dbReference type="InterPro" id="IPR031330">
    <property type="entry name" value="Gly_Hdrlase_35_cat"/>
</dbReference>
<dbReference type="PIRSF" id="PIRSF006336">
    <property type="entry name" value="B-gal"/>
    <property type="match status" value="1"/>
</dbReference>